<dbReference type="EC" id="2.7.7.65" evidence="1"/>
<evidence type="ECO:0000256" key="2">
    <source>
        <dbReference type="ARBA" id="ARBA00034247"/>
    </source>
</evidence>
<comment type="catalytic activity">
    <reaction evidence="2">
        <text>2 GTP = 3',3'-c-di-GMP + 2 diphosphate</text>
        <dbReference type="Rhea" id="RHEA:24898"/>
        <dbReference type="ChEBI" id="CHEBI:33019"/>
        <dbReference type="ChEBI" id="CHEBI:37565"/>
        <dbReference type="ChEBI" id="CHEBI:58805"/>
        <dbReference type="EC" id="2.7.7.65"/>
    </reaction>
</comment>
<accession>A0ABT9GLL0</accession>
<dbReference type="CDD" id="cd01949">
    <property type="entry name" value="GGDEF"/>
    <property type="match status" value="1"/>
</dbReference>
<dbReference type="InterPro" id="IPR043128">
    <property type="entry name" value="Rev_trsase/Diguanyl_cyclase"/>
</dbReference>
<dbReference type="InterPro" id="IPR029787">
    <property type="entry name" value="Nucleotide_cyclase"/>
</dbReference>
<dbReference type="PROSITE" id="PS50887">
    <property type="entry name" value="GGDEF"/>
    <property type="match status" value="1"/>
</dbReference>
<evidence type="ECO:0000256" key="1">
    <source>
        <dbReference type="ARBA" id="ARBA00012528"/>
    </source>
</evidence>
<dbReference type="SMART" id="SM00267">
    <property type="entry name" value="GGDEF"/>
    <property type="match status" value="1"/>
</dbReference>
<dbReference type="RefSeq" id="WP_305944039.1">
    <property type="nucleotide sequence ID" value="NZ_JAUZVY010000001.1"/>
</dbReference>
<reference evidence="4 5" key="1">
    <citation type="submission" date="2023-08" db="EMBL/GenBank/DDBJ databases">
        <authorList>
            <person name="Joshi A."/>
            <person name="Thite S."/>
        </authorList>
    </citation>
    <scope>NUCLEOTIDE SEQUENCE [LARGE SCALE GENOMIC DNA]</scope>
    <source>
        <strain evidence="4 5">1E1</strain>
    </source>
</reference>
<feature type="domain" description="GGDEF" evidence="3">
    <location>
        <begin position="179"/>
        <end position="313"/>
    </location>
</feature>
<dbReference type="InterPro" id="IPR035965">
    <property type="entry name" value="PAS-like_dom_sf"/>
</dbReference>
<evidence type="ECO:0000259" key="3">
    <source>
        <dbReference type="PROSITE" id="PS50887"/>
    </source>
</evidence>
<keyword evidence="5" id="KW-1185">Reference proteome</keyword>
<name>A0ABT9GLL0_9GAMM</name>
<dbReference type="GO" id="GO:0052621">
    <property type="term" value="F:diguanylate cyclase activity"/>
    <property type="evidence" value="ECO:0007669"/>
    <property type="project" value="UniProtKB-EC"/>
</dbReference>
<sequence length="327" mass="37726">MDAQWLAMPILQQLNSGVLVLSTDYHICFYNQFIERRLGVPLAEVRHKSVFDVFTDLPEAWLKRKLDSVVALNAPVFSSWEQRPYVLKLPHLRPISNVSDYMIQNCSMLPLLHPHTGETFVCLLIEDATDVSLYQQELQRNMQALQQANRMDGLTQVFNRSYWEQLLNAEILRARRYHQPLSLILFDLDKFKQLNDIYGHQGGDYVLVELSAFIQSLLRESDLLGRYGGEEFGIILPNTGLQGASEVAKRICRQVAAHPLHYQQQDIRATISLGVAELNPHRQQDVHDLVQCADLALYLSKREGRNRSTSYRDELRHYLQKITESAH</sequence>
<dbReference type="InterPro" id="IPR000160">
    <property type="entry name" value="GGDEF_dom"/>
</dbReference>
<dbReference type="Gene3D" id="3.30.70.270">
    <property type="match status" value="1"/>
</dbReference>
<organism evidence="4 5">
    <name type="scientific">Alkalimonas delamerensis</name>
    <dbReference type="NCBI Taxonomy" id="265981"/>
    <lineage>
        <taxon>Bacteria</taxon>
        <taxon>Pseudomonadati</taxon>
        <taxon>Pseudomonadota</taxon>
        <taxon>Gammaproteobacteria</taxon>
        <taxon>Alkalimonas</taxon>
    </lineage>
</organism>
<keyword evidence="4" id="KW-0548">Nucleotidyltransferase</keyword>
<dbReference type="PANTHER" id="PTHR45138:SF9">
    <property type="entry name" value="DIGUANYLATE CYCLASE DGCM-RELATED"/>
    <property type="match status" value="1"/>
</dbReference>
<dbReference type="NCBIfam" id="TIGR00254">
    <property type="entry name" value="GGDEF"/>
    <property type="match status" value="1"/>
</dbReference>
<dbReference type="PANTHER" id="PTHR45138">
    <property type="entry name" value="REGULATORY COMPONENTS OF SENSORY TRANSDUCTION SYSTEM"/>
    <property type="match status" value="1"/>
</dbReference>
<comment type="caution">
    <text evidence="4">The sequence shown here is derived from an EMBL/GenBank/DDBJ whole genome shotgun (WGS) entry which is preliminary data.</text>
</comment>
<dbReference type="Gene3D" id="3.30.450.20">
    <property type="entry name" value="PAS domain"/>
    <property type="match status" value="1"/>
</dbReference>
<gene>
    <name evidence="4" type="ORF">Q3O59_02215</name>
</gene>
<dbReference type="SUPFAM" id="SSF55073">
    <property type="entry name" value="Nucleotide cyclase"/>
    <property type="match status" value="1"/>
</dbReference>
<dbReference type="InterPro" id="IPR050469">
    <property type="entry name" value="Diguanylate_Cyclase"/>
</dbReference>
<dbReference type="Proteomes" id="UP001236258">
    <property type="component" value="Unassembled WGS sequence"/>
</dbReference>
<evidence type="ECO:0000313" key="5">
    <source>
        <dbReference type="Proteomes" id="UP001236258"/>
    </source>
</evidence>
<dbReference type="Pfam" id="PF00990">
    <property type="entry name" value="GGDEF"/>
    <property type="match status" value="1"/>
</dbReference>
<protein>
    <recommendedName>
        <fullName evidence="1">diguanylate cyclase</fullName>
        <ecNumber evidence="1">2.7.7.65</ecNumber>
    </recommendedName>
</protein>
<dbReference type="SUPFAM" id="SSF55785">
    <property type="entry name" value="PYP-like sensor domain (PAS domain)"/>
    <property type="match status" value="1"/>
</dbReference>
<proteinExistence type="predicted"/>
<dbReference type="EMBL" id="JAUZVY010000001">
    <property type="protein sequence ID" value="MDP4527847.1"/>
    <property type="molecule type" value="Genomic_DNA"/>
</dbReference>
<evidence type="ECO:0000313" key="4">
    <source>
        <dbReference type="EMBL" id="MDP4527847.1"/>
    </source>
</evidence>
<keyword evidence="4" id="KW-0808">Transferase</keyword>